<protein>
    <submittedName>
        <fullName evidence="1">Uncharacterized protein</fullName>
    </submittedName>
</protein>
<proteinExistence type="predicted"/>
<comment type="caution">
    <text evidence="1">The sequence shown here is derived from an EMBL/GenBank/DDBJ whole genome shotgun (WGS) entry which is preliminary data.</text>
</comment>
<evidence type="ECO:0000313" key="1">
    <source>
        <dbReference type="EMBL" id="KAF6236629.1"/>
    </source>
</evidence>
<name>A0A8H6L5R1_9LECA</name>
<organism evidence="1 2">
    <name type="scientific">Letharia columbiana</name>
    <dbReference type="NCBI Taxonomy" id="112416"/>
    <lineage>
        <taxon>Eukaryota</taxon>
        <taxon>Fungi</taxon>
        <taxon>Dikarya</taxon>
        <taxon>Ascomycota</taxon>
        <taxon>Pezizomycotina</taxon>
        <taxon>Lecanoromycetes</taxon>
        <taxon>OSLEUM clade</taxon>
        <taxon>Lecanoromycetidae</taxon>
        <taxon>Lecanorales</taxon>
        <taxon>Lecanorineae</taxon>
        <taxon>Parmeliaceae</taxon>
        <taxon>Letharia</taxon>
    </lineage>
</organism>
<dbReference type="AlphaFoldDB" id="A0A8H6L5R1"/>
<dbReference type="OrthoDB" id="10595253at2759"/>
<sequence length="96" mass="10972">MLQTNPYPKPLRNIVKTLDRVIAAAEGPGNYRMSMEFVRQRQFRSDAIIVWPCEEEHGPSAAGPQAQDASMMDLAALSFDETWWAHVLRSWGIWPE</sequence>
<reference evidence="1 2" key="1">
    <citation type="journal article" date="2020" name="Genomics">
        <title>Complete, high-quality genomes from long-read metagenomic sequencing of two wolf lichen thalli reveals enigmatic genome architecture.</title>
        <authorList>
            <person name="McKenzie S.K."/>
            <person name="Walston R.F."/>
            <person name="Allen J.L."/>
        </authorList>
    </citation>
    <scope>NUCLEOTIDE SEQUENCE [LARGE SCALE GENOMIC DNA]</scope>
    <source>
        <strain evidence="1">WasteWater2</strain>
    </source>
</reference>
<keyword evidence="2" id="KW-1185">Reference proteome</keyword>
<dbReference type="Proteomes" id="UP000578531">
    <property type="component" value="Unassembled WGS sequence"/>
</dbReference>
<accession>A0A8H6L5R1</accession>
<dbReference type="GeneID" id="59287074"/>
<dbReference type="EMBL" id="JACCJC010000018">
    <property type="protein sequence ID" value="KAF6236629.1"/>
    <property type="molecule type" value="Genomic_DNA"/>
</dbReference>
<evidence type="ECO:0000313" key="2">
    <source>
        <dbReference type="Proteomes" id="UP000578531"/>
    </source>
</evidence>
<gene>
    <name evidence="1" type="ORF">HO173_005410</name>
</gene>
<dbReference type="RefSeq" id="XP_037165968.1">
    <property type="nucleotide sequence ID" value="XM_037307328.1"/>
</dbReference>